<evidence type="ECO:0000259" key="3">
    <source>
        <dbReference type="PROSITE" id="PS51898"/>
    </source>
</evidence>
<dbReference type="PROSITE" id="PS51898">
    <property type="entry name" value="TYR_RECOMBINASE"/>
    <property type="match status" value="1"/>
</dbReference>
<keyword evidence="2" id="KW-0233">DNA recombination</keyword>
<organism evidence="5">
    <name type="scientific">marine sediment metagenome</name>
    <dbReference type="NCBI Taxonomy" id="412755"/>
    <lineage>
        <taxon>unclassified sequences</taxon>
        <taxon>metagenomes</taxon>
        <taxon>ecological metagenomes</taxon>
    </lineage>
</organism>
<feature type="domain" description="Tyr recombinase" evidence="3">
    <location>
        <begin position="102"/>
        <end position="277"/>
    </location>
</feature>
<dbReference type="InterPro" id="IPR011010">
    <property type="entry name" value="DNA_brk_join_enz"/>
</dbReference>
<dbReference type="GO" id="GO:0015074">
    <property type="term" value="P:DNA integration"/>
    <property type="evidence" value="ECO:0007669"/>
    <property type="project" value="InterPro"/>
</dbReference>
<dbReference type="GO" id="GO:0006310">
    <property type="term" value="P:DNA recombination"/>
    <property type="evidence" value="ECO:0007669"/>
    <property type="project" value="UniProtKB-KW"/>
</dbReference>
<dbReference type="AlphaFoldDB" id="A0A0F8Z104"/>
<accession>A0A0F8Z104</accession>
<dbReference type="Pfam" id="PF00589">
    <property type="entry name" value="Phage_integrase"/>
    <property type="match status" value="1"/>
</dbReference>
<gene>
    <name evidence="5" type="ORF">LCGC14_3090680</name>
</gene>
<dbReference type="InterPro" id="IPR044068">
    <property type="entry name" value="CB"/>
</dbReference>
<dbReference type="InterPro" id="IPR002104">
    <property type="entry name" value="Integrase_catalytic"/>
</dbReference>
<dbReference type="InterPro" id="IPR013762">
    <property type="entry name" value="Integrase-like_cat_sf"/>
</dbReference>
<dbReference type="PROSITE" id="PS51900">
    <property type="entry name" value="CB"/>
    <property type="match status" value="1"/>
</dbReference>
<evidence type="ECO:0000256" key="2">
    <source>
        <dbReference type="ARBA" id="ARBA00023172"/>
    </source>
</evidence>
<dbReference type="PANTHER" id="PTHR30349:SF41">
    <property type="entry name" value="INTEGRASE_RECOMBINASE PROTEIN MJ0367-RELATED"/>
    <property type="match status" value="1"/>
</dbReference>
<dbReference type="InterPro" id="IPR010998">
    <property type="entry name" value="Integrase_recombinase_N"/>
</dbReference>
<reference evidence="5" key="1">
    <citation type="journal article" date="2015" name="Nature">
        <title>Complex archaea that bridge the gap between prokaryotes and eukaryotes.</title>
        <authorList>
            <person name="Spang A."/>
            <person name="Saw J.H."/>
            <person name="Jorgensen S.L."/>
            <person name="Zaremba-Niedzwiedzka K."/>
            <person name="Martijn J."/>
            <person name="Lind A.E."/>
            <person name="van Eijk R."/>
            <person name="Schleper C."/>
            <person name="Guy L."/>
            <person name="Ettema T.J."/>
        </authorList>
    </citation>
    <scope>NUCLEOTIDE SEQUENCE</scope>
</reference>
<evidence type="ECO:0000259" key="4">
    <source>
        <dbReference type="PROSITE" id="PS51900"/>
    </source>
</evidence>
<feature type="domain" description="Core-binding (CB)" evidence="4">
    <location>
        <begin position="4"/>
        <end position="88"/>
    </location>
</feature>
<dbReference type="Gene3D" id="1.10.443.10">
    <property type="entry name" value="Intergrase catalytic core"/>
    <property type="match status" value="1"/>
</dbReference>
<dbReference type="InterPro" id="IPR050090">
    <property type="entry name" value="Tyrosine_recombinase_XerCD"/>
</dbReference>
<proteinExistence type="predicted"/>
<sequence>MAIEIEKEQMEGFSDWLQHPPNGQRPKGAVTITTYLYVSSRFQKFLEGAELNEEAARGFLRHLEEIGNSPRTRAQAFYALQSYFAFRGVDFGMGPPDLTEEPPPRWLTDEEWSRLLEEAEKPLGDPALPQRAKTRALFPRAVLMVYGGAGLLLSEGCALRKEGVDHRGYLRILQKGGEERIVPVDDAVVIAILEWMKTHDSPWVFPGKGEGHMHRRTAQAAILSLMKKAKIKNVSHAVGTLRNTVGMNLSMRSPHPQGSRVYGKTVDSDIDLVVLMS</sequence>
<evidence type="ECO:0008006" key="6">
    <source>
        <dbReference type="Google" id="ProtNLM"/>
    </source>
</evidence>
<dbReference type="Gene3D" id="1.10.150.130">
    <property type="match status" value="1"/>
</dbReference>
<evidence type="ECO:0000256" key="1">
    <source>
        <dbReference type="ARBA" id="ARBA00023125"/>
    </source>
</evidence>
<feature type="non-terminal residue" evidence="5">
    <location>
        <position position="277"/>
    </location>
</feature>
<name>A0A0F8Z104_9ZZZZ</name>
<dbReference type="SUPFAM" id="SSF56349">
    <property type="entry name" value="DNA breaking-rejoining enzymes"/>
    <property type="match status" value="1"/>
</dbReference>
<evidence type="ECO:0000313" key="5">
    <source>
        <dbReference type="EMBL" id="KKK53846.1"/>
    </source>
</evidence>
<dbReference type="GO" id="GO:0003677">
    <property type="term" value="F:DNA binding"/>
    <property type="evidence" value="ECO:0007669"/>
    <property type="project" value="UniProtKB-KW"/>
</dbReference>
<protein>
    <recommendedName>
        <fullName evidence="6">Tyr recombinase domain-containing protein</fullName>
    </recommendedName>
</protein>
<comment type="caution">
    <text evidence="5">The sequence shown here is derived from an EMBL/GenBank/DDBJ whole genome shotgun (WGS) entry which is preliminary data.</text>
</comment>
<dbReference type="PANTHER" id="PTHR30349">
    <property type="entry name" value="PHAGE INTEGRASE-RELATED"/>
    <property type="match status" value="1"/>
</dbReference>
<keyword evidence="1" id="KW-0238">DNA-binding</keyword>
<dbReference type="EMBL" id="LAZR01066300">
    <property type="protein sequence ID" value="KKK53846.1"/>
    <property type="molecule type" value="Genomic_DNA"/>
</dbReference>